<sequence length="347" mass="38616">MSHTKVHGIHFDQLSDWTAGTQVHAGARLISLQDGRERGVRVVEMRSGSGLEIEVIVDGNGDLGRLTYQGKTLSWHTPQGLCSPWLMNPESSNGQGFLQGVGGLLNTCGLDHIRQPDTETRFNIDSDKHYNAVYPLHGRGAFQPAILRGYGVVEDVDVPYVYCETEFTQTIPLVTTLKLQRRIEMEIGSNKITLSDKVTNVGRHASSHMMLYHFNLGFPLIAPGSRIDIPNRQLIWQSFEHNSLAAYSPPEPNNVDKLSIFKNMGHKARAAVISPELGLCLSIDYDPAELPYCQVLRMEAPGHYGVGIEPCTTGYRNRKEAFENGEMAILERGESRTYSISLTLEHI</sequence>
<dbReference type="AlphaFoldDB" id="A0AAV2VQU2"/>
<dbReference type="GO" id="GO:0030246">
    <property type="term" value="F:carbohydrate binding"/>
    <property type="evidence" value="ECO:0007669"/>
    <property type="project" value="InterPro"/>
</dbReference>
<dbReference type="Pfam" id="PF14486">
    <property type="entry name" value="DUF4432"/>
    <property type="match status" value="1"/>
</dbReference>
<protein>
    <recommendedName>
        <fullName evidence="3">DUF4432 domain-containing protein</fullName>
    </recommendedName>
</protein>
<dbReference type="InterPro" id="IPR027839">
    <property type="entry name" value="DUF4432"/>
</dbReference>
<dbReference type="Gene3D" id="2.70.98.10">
    <property type="match status" value="1"/>
</dbReference>
<dbReference type="EMBL" id="CAOF01000112">
    <property type="protein sequence ID" value="CCO47088.1"/>
    <property type="molecule type" value="Genomic_DNA"/>
</dbReference>
<organism evidence="1 2">
    <name type="scientific">Vibrio nigripulchritudo SOn1</name>
    <dbReference type="NCBI Taxonomy" id="1238450"/>
    <lineage>
        <taxon>Bacteria</taxon>
        <taxon>Pseudomonadati</taxon>
        <taxon>Pseudomonadota</taxon>
        <taxon>Gammaproteobacteria</taxon>
        <taxon>Vibrionales</taxon>
        <taxon>Vibrionaceae</taxon>
        <taxon>Vibrio</taxon>
    </lineage>
</organism>
<dbReference type="RefSeq" id="WP_022612013.1">
    <property type="nucleotide sequence ID" value="NZ_LK391965.1"/>
</dbReference>
<dbReference type="Proteomes" id="UP000018211">
    <property type="component" value="Unassembled WGS sequence"/>
</dbReference>
<evidence type="ECO:0000313" key="2">
    <source>
        <dbReference type="Proteomes" id="UP000018211"/>
    </source>
</evidence>
<accession>A0AAV2VQU2</accession>
<proteinExistence type="predicted"/>
<evidence type="ECO:0008006" key="3">
    <source>
        <dbReference type="Google" id="ProtNLM"/>
    </source>
</evidence>
<reference evidence="1 2" key="1">
    <citation type="journal article" date="2013" name="ISME J.">
        <title>Comparative genomics of pathogenic lineages of Vibrio nigripulchritudo identifies virulence-associated traits.</title>
        <authorList>
            <person name="Goudenege D."/>
            <person name="Labreuche Y."/>
            <person name="Krin E."/>
            <person name="Ansquer D."/>
            <person name="Mangenot S."/>
            <person name="Calteau A."/>
            <person name="Medigue C."/>
            <person name="Mazel D."/>
            <person name="Polz M.F."/>
            <person name="Le Roux F."/>
        </authorList>
    </citation>
    <scope>NUCLEOTIDE SEQUENCE [LARGE SCALE GENOMIC DNA]</scope>
    <source>
        <strain evidence="1 2">SOn1</strain>
    </source>
</reference>
<dbReference type="InterPro" id="IPR014718">
    <property type="entry name" value="GH-type_carb-bd"/>
</dbReference>
<name>A0AAV2VQU2_9VIBR</name>
<comment type="caution">
    <text evidence="1">The sequence shown here is derived from an EMBL/GenBank/DDBJ whole genome shotgun (WGS) entry which is preliminary data.</text>
</comment>
<evidence type="ECO:0000313" key="1">
    <source>
        <dbReference type="EMBL" id="CCO47088.1"/>
    </source>
</evidence>
<gene>
    <name evidence="1" type="ORF">VIBNISOn1_220006</name>
</gene>